<reference evidence="2 3" key="1">
    <citation type="journal article" date="2019" name="Int. J. Syst. Evol. Microbiol.">
        <title>The Global Catalogue of Microorganisms (GCM) 10K type strain sequencing project: providing services to taxonomists for standard genome sequencing and annotation.</title>
        <authorList>
            <consortium name="The Broad Institute Genomics Platform"/>
            <consortium name="The Broad Institute Genome Sequencing Center for Infectious Disease"/>
            <person name="Wu L."/>
            <person name="Ma J."/>
        </authorList>
    </citation>
    <scope>NUCLEOTIDE SEQUENCE [LARGE SCALE GENOMIC DNA]</scope>
    <source>
        <strain evidence="2 3">JCM 3325</strain>
    </source>
</reference>
<dbReference type="Proteomes" id="UP001501231">
    <property type="component" value="Unassembled WGS sequence"/>
</dbReference>
<evidence type="ECO:0000313" key="2">
    <source>
        <dbReference type="EMBL" id="GAA2399336.1"/>
    </source>
</evidence>
<proteinExistence type="predicted"/>
<evidence type="ECO:0008006" key="4">
    <source>
        <dbReference type="Google" id="ProtNLM"/>
    </source>
</evidence>
<sequence>MSFFQQVEETRLYLASAATPDPLHRWLGYLLPEGARADPEIGLEQAMHGLGGSFVFATAAPDLAPAGAVDRFIGEVDVIVRGAASDRVIVWLPDPARIPGSPNVVMGIDRDGGKIATAVEIPLVRDLRLRILGGTGLVLDGEVLRVRGTGAIGFSGPAAPDATQISEADLAFSGPGRGCLDFTTYIERRSLYERWRWGFQFAVPPDDALWLPLAAGHLPSGADRLGFAVAIDPADPVNAILPGRTVVVFTGQNHDGARTVLESHYRTDTGARIRLVPAPGPDAGHLVFNPGTAEPLQAFQAAPSGAFTLEAPGAEGTVQQLLCGLQGTEYIAFTPGDRLVFTPRLPAYVAGYPFPEASPVGPPSDPEAPLLVDTYRTSWASLVRADGEDATPYVAQPRGASLYGRDASTYPANHTLFGNVAPGVALHRGAVFPLAPYAGVQVDPEHGGWSRERIEDVERTALASTRRTRIGGRAHPFNAESQAGPENATTPAGLLVTVQPDGRWSRILLGQNDDPKPRRMCFLAPVPELQQAFQSSDLFLVAANATRLGRFTGAGDGAGEAVFQNTMNIGEWDFAADVGRNRYDDYANVLIVKGREGPLYDPGRPASESLVCNPERWTQREEFAAPSDLVPGLGPGPDERPGPPDPAELVVLSSWLRRYFEAAAGRPEPYLARFNALARDRAWTGILVLRMRIDALPVDLAGVVAGVTDPSRFHAHHFGIEISQVRNDPGAPAIDLAGDSSMFGLVDYADPAFTPPGPGERARPVPPRQGVDHDFRLLSLRAVFENTAVQEFESWAQLTVNRLFGMRVAGMGEGGNPFNTLVLRGHYQHDGSRPVHSLTGTEPATFRFGAGVPVRKVEITGVRMSTRDPGDPQTGRDVASWFDLSGFLDLKVLRRNDGTPFDVLSFGGDADADLPRRGLAFSGLGVRMAFPPLDPARRTFTFEPGEVRFDLATSTPRKDSLFQDFALDLRGLATGDADAPPESAGYLPVVTGAPLSGVADGPWYGLAYELDLGTPGELAGDAGLVARLLTAWSTADDDTGDEGAQRVLVGLGLPGTKGGATLFSLENVLRLSVGQIRLDRAAAGGTPPREGFLLTLNDIALRFLGLAGIPPSGSTSFFLFGDQDTAGPGGLGWYALYRREKAGTGPERRRPHLLLERERG</sequence>
<organism evidence="2 3">
    <name type="scientific">Actinomadura vinacea</name>
    <dbReference type="NCBI Taxonomy" id="115336"/>
    <lineage>
        <taxon>Bacteria</taxon>
        <taxon>Bacillati</taxon>
        <taxon>Actinomycetota</taxon>
        <taxon>Actinomycetes</taxon>
        <taxon>Streptosporangiales</taxon>
        <taxon>Thermomonosporaceae</taxon>
        <taxon>Actinomadura</taxon>
    </lineage>
</organism>
<gene>
    <name evidence="2" type="ORF">GCM10010191_02830</name>
</gene>
<protein>
    <recommendedName>
        <fullName evidence="4">LamG domain-containing protein</fullName>
    </recommendedName>
</protein>
<dbReference type="EMBL" id="BAAARW010000001">
    <property type="protein sequence ID" value="GAA2399336.1"/>
    <property type="molecule type" value="Genomic_DNA"/>
</dbReference>
<feature type="region of interest" description="Disordered" evidence="1">
    <location>
        <begin position="624"/>
        <end position="644"/>
    </location>
</feature>
<dbReference type="RefSeq" id="WP_344586410.1">
    <property type="nucleotide sequence ID" value="NZ_BAAARW010000001.1"/>
</dbReference>
<evidence type="ECO:0000256" key="1">
    <source>
        <dbReference type="SAM" id="MobiDB-lite"/>
    </source>
</evidence>
<evidence type="ECO:0000313" key="3">
    <source>
        <dbReference type="Proteomes" id="UP001501231"/>
    </source>
</evidence>
<comment type="caution">
    <text evidence="2">The sequence shown here is derived from an EMBL/GenBank/DDBJ whole genome shotgun (WGS) entry which is preliminary data.</text>
</comment>
<accession>A0ABN3ICJ0</accession>
<name>A0ABN3ICJ0_9ACTN</name>
<keyword evidence="3" id="KW-1185">Reference proteome</keyword>